<dbReference type="InterPro" id="IPR023393">
    <property type="entry name" value="START-like_dom_sf"/>
</dbReference>
<organism evidence="1 2">
    <name type="scientific">Nocardioides panacisoli</name>
    <dbReference type="NCBI Taxonomy" id="627624"/>
    <lineage>
        <taxon>Bacteria</taxon>
        <taxon>Bacillati</taxon>
        <taxon>Actinomycetota</taxon>
        <taxon>Actinomycetes</taxon>
        <taxon>Propionibacteriales</taxon>
        <taxon>Nocardioidaceae</taxon>
        <taxon>Nocardioides</taxon>
    </lineage>
</organism>
<evidence type="ECO:0000313" key="1">
    <source>
        <dbReference type="EMBL" id="GAA3832335.1"/>
    </source>
</evidence>
<dbReference type="Pfam" id="PF10604">
    <property type="entry name" value="Polyketide_cyc2"/>
    <property type="match status" value="1"/>
</dbReference>
<evidence type="ECO:0000313" key="2">
    <source>
        <dbReference type="Proteomes" id="UP001501821"/>
    </source>
</evidence>
<proteinExistence type="predicted"/>
<dbReference type="InterPro" id="IPR019587">
    <property type="entry name" value="Polyketide_cyclase/dehydratase"/>
</dbReference>
<protein>
    <submittedName>
        <fullName evidence="1">SRPBCC family protein</fullName>
    </submittedName>
</protein>
<dbReference type="Gene3D" id="3.30.530.20">
    <property type="match status" value="1"/>
</dbReference>
<gene>
    <name evidence="1" type="ORF">GCM10022242_36880</name>
</gene>
<reference evidence="2" key="1">
    <citation type="journal article" date="2019" name="Int. J. Syst. Evol. Microbiol.">
        <title>The Global Catalogue of Microorganisms (GCM) 10K type strain sequencing project: providing services to taxonomists for standard genome sequencing and annotation.</title>
        <authorList>
            <consortium name="The Broad Institute Genomics Platform"/>
            <consortium name="The Broad Institute Genome Sequencing Center for Infectious Disease"/>
            <person name="Wu L."/>
            <person name="Ma J."/>
        </authorList>
    </citation>
    <scope>NUCLEOTIDE SEQUENCE [LARGE SCALE GENOMIC DNA]</scope>
    <source>
        <strain evidence="2">JCM 16953</strain>
    </source>
</reference>
<dbReference type="Proteomes" id="UP001501821">
    <property type="component" value="Unassembled WGS sequence"/>
</dbReference>
<dbReference type="RefSeq" id="WP_344778226.1">
    <property type="nucleotide sequence ID" value="NZ_BAABAH010000017.1"/>
</dbReference>
<sequence length="172" mass="19589">MATMHPCEKVGVDFVDTAPYRFSNSVDLRITPEQVFEVMADASAWPRWAKVITKVTWTSPPPYGPGTTRTVDMRGGLVATEEFLVWEPSTTIAFRFNEASEKTIRAFAERYDVLRTDTGCRLTWNLSLDVDGPARRTMPIARPINNLAFKWFLRNLRRHTDKVYGSSANRSV</sequence>
<dbReference type="SUPFAM" id="SSF55961">
    <property type="entry name" value="Bet v1-like"/>
    <property type="match status" value="1"/>
</dbReference>
<accession>A0ABP7J2P5</accession>
<dbReference type="CDD" id="cd07821">
    <property type="entry name" value="PYR_PYL_RCAR_like"/>
    <property type="match status" value="1"/>
</dbReference>
<dbReference type="EMBL" id="BAABAH010000017">
    <property type="protein sequence ID" value="GAA3832335.1"/>
    <property type="molecule type" value="Genomic_DNA"/>
</dbReference>
<name>A0ABP7J2P5_9ACTN</name>
<keyword evidence="2" id="KW-1185">Reference proteome</keyword>
<comment type="caution">
    <text evidence="1">The sequence shown here is derived from an EMBL/GenBank/DDBJ whole genome shotgun (WGS) entry which is preliminary data.</text>
</comment>